<evidence type="ECO:0000256" key="5">
    <source>
        <dbReference type="ARBA" id="ARBA00022679"/>
    </source>
</evidence>
<dbReference type="InterPro" id="IPR013751">
    <property type="entry name" value="ACP_syn_III_N"/>
</dbReference>
<organism evidence="12 13">
    <name type="scientific">Amycolatopsis samaneae</name>
    <dbReference type="NCBI Taxonomy" id="664691"/>
    <lineage>
        <taxon>Bacteria</taxon>
        <taxon>Bacillati</taxon>
        <taxon>Actinomycetota</taxon>
        <taxon>Actinomycetes</taxon>
        <taxon>Pseudonocardiales</taxon>
        <taxon>Pseudonocardiaceae</taxon>
        <taxon>Amycolatopsis</taxon>
    </lineage>
</organism>
<keyword evidence="8" id="KW-0275">Fatty acid biosynthesis</keyword>
<comment type="caution">
    <text evidence="12">The sequence shown here is derived from an EMBL/GenBank/DDBJ whole genome shotgun (WGS) entry which is preliminary data.</text>
</comment>
<proteinExistence type="inferred from homology"/>
<dbReference type="NCBIfam" id="NF006829">
    <property type="entry name" value="PRK09352.1"/>
    <property type="match status" value="1"/>
</dbReference>
<feature type="domain" description="Beta-ketoacyl-[acyl-carrier-protein] synthase III C-terminal" evidence="10">
    <location>
        <begin position="241"/>
        <end position="329"/>
    </location>
</feature>
<dbReference type="SUPFAM" id="SSF53901">
    <property type="entry name" value="Thiolase-like"/>
    <property type="match status" value="1"/>
</dbReference>
<evidence type="ECO:0000259" key="10">
    <source>
        <dbReference type="Pfam" id="PF08541"/>
    </source>
</evidence>
<evidence type="ECO:0000259" key="11">
    <source>
        <dbReference type="Pfam" id="PF08545"/>
    </source>
</evidence>
<dbReference type="Gene3D" id="3.40.47.10">
    <property type="match status" value="1"/>
</dbReference>
<keyword evidence="4" id="KW-0444">Lipid biosynthesis</keyword>
<keyword evidence="13" id="KW-1185">Reference proteome</keyword>
<keyword evidence="7" id="KW-0443">Lipid metabolism</keyword>
<dbReference type="PANTHER" id="PTHR34069:SF2">
    <property type="entry name" value="BETA-KETOACYL-[ACYL-CARRIER-PROTEIN] SYNTHASE III"/>
    <property type="match status" value="1"/>
</dbReference>
<evidence type="ECO:0000256" key="9">
    <source>
        <dbReference type="ARBA" id="ARBA00023315"/>
    </source>
</evidence>
<keyword evidence="6" id="KW-0276">Fatty acid metabolism</keyword>
<keyword evidence="5" id="KW-0808">Transferase</keyword>
<evidence type="ECO:0000256" key="7">
    <source>
        <dbReference type="ARBA" id="ARBA00023098"/>
    </source>
</evidence>
<dbReference type="InterPro" id="IPR013747">
    <property type="entry name" value="ACP_syn_III_C"/>
</dbReference>
<evidence type="ECO:0000313" key="12">
    <source>
        <dbReference type="EMBL" id="MFD2464039.1"/>
    </source>
</evidence>
<feature type="domain" description="Beta-ketoacyl-[acyl-carrier-protein] synthase III N-terminal" evidence="11">
    <location>
        <begin position="109"/>
        <end position="188"/>
    </location>
</feature>
<dbReference type="Proteomes" id="UP001597419">
    <property type="component" value="Unassembled WGS sequence"/>
</dbReference>
<evidence type="ECO:0000256" key="1">
    <source>
        <dbReference type="ARBA" id="ARBA00005189"/>
    </source>
</evidence>
<dbReference type="CDD" id="cd00830">
    <property type="entry name" value="KAS_III"/>
    <property type="match status" value="1"/>
</dbReference>
<name>A0ABW5GSX1_9PSEU</name>
<keyword evidence="3" id="KW-0963">Cytoplasm</keyword>
<reference evidence="13" key="1">
    <citation type="journal article" date="2019" name="Int. J. Syst. Evol. Microbiol.">
        <title>The Global Catalogue of Microorganisms (GCM) 10K type strain sequencing project: providing services to taxonomists for standard genome sequencing and annotation.</title>
        <authorList>
            <consortium name="The Broad Institute Genomics Platform"/>
            <consortium name="The Broad Institute Genome Sequencing Center for Infectious Disease"/>
            <person name="Wu L."/>
            <person name="Ma J."/>
        </authorList>
    </citation>
    <scope>NUCLEOTIDE SEQUENCE [LARGE SCALE GENOMIC DNA]</scope>
    <source>
        <strain evidence="13">CGMCC 4.7643</strain>
    </source>
</reference>
<evidence type="ECO:0000256" key="6">
    <source>
        <dbReference type="ARBA" id="ARBA00022832"/>
    </source>
</evidence>
<gene>
    <name evidence="12" type="ORF">ACFSYJ_35855</name>
</gene>
<evidence type="ECO:0000313" key="13">
    <source>
        <dbReference type="Proteomes" id="UP001597419"/>
    </source>
</evidence>
<evidence type="ECO:0000256" key="2">
    <source>
        <dbReference type="ARBA" id="ARBA00008642"/>
    </source>
</evidence>
<dbReference type="RefSeq" id="WP_345396045.1">
    <property type="nucleotide sequence ID" value="NZ_BAABHG010000007.1"/>
</dbReference>
<dbReference type="PANTHER" id="PTHR34069">
    <property type="entry name" value="3-OXOACYL-[ACYL-CARRIER-PROTEIN] SYNTHASE 3"/>
    <property type="match status" value="1"/>
</dbReference>
<evidence type="ECO:0000256" key="3">
    <source>
        <dbReference type="ARBA" id="ARBA00022490"/>
    </source>
</evidence>
<dbReference type="Pfam" id="PF08545">
    <property type="entry name" value="ACP_syn_III"/>
    <property type="match status" value="1"/>
</dbReference>
<sequence>MHEPHIGILGTGSHVPAQTIRNEDVARTLDIDAEWISARTGVDERRFAREDEATSDLATQAARAALGNAGVTADQVDCVIVATSTPDEPLPGVACRVQSRINAPGAAAFDVNAVCSGFLYALEIGRSMLRSDRRRKHVLVIGADTYSKILDPTDRRTYPIFGDGAGAVLLGQVAAGEGVLGTELNSDGDLAHYVRVPAGGSRLPISAEQISNGNHYFKMHGRLVRELVEDIFPKMVDDAVAESGLSVPEIDHLICHQANVRLVEECAVKAGFTPEQLVLTGRMLANTAAASIPIALDRANRAGRLAPGDTVLLLTFGGGMSWGRSMLRWSAACAPAKHRLSPSNEHRYDNRV</sequence>
<evidence type="ECO:0000256" key="8">
    <source>
        <dbReference type="ARBA" id="ARBA00023160"/>
    </source>
</evidence>
<accession>A0ABW5GSX1</accession>
<comment type="similarity">
    <text evidence="2">Belongs to the thiolase-like superfamily. FabH family.</text>
</comment>
<comment type="pathway">
    <text evidence="1">Lipid metabolism.</text>
</comment>
<dbReference type="InterPro" id="IPR004655">
    <property type="entry name" value="FabH"/>
</dbReference>
<dbReference type="NCBIfam" id="TIGR00747">
    <property type="entry name" value="fabH"/>
    <property type="match status" value="1"/>
</dbReference>
<keyword evidence="9" id="KW-0012">Acyltransferase</keyword>
<protein>
    <submittedName>
        <fullName evidence="12">3-oxoacyl-ACP synthase III family protein</fullName>
    </submittedName>
</protein>
<dbReference type="InterPro" id="IPR016039">
    <property type="entry name" value="Thiolase-like"/>
</dbReference>
<dbReference type="Pfam" id="PF08541">
    <property type="entry name" value="ACP_syn_III_C"/>
    <property type="match status" value="1"/>
</dbReference>
<evidence type="ECO:0000256" key="4">
    <source>
        <dbReference type="ARBA" id="ARBA00022516"/>
    </source>
</evidence>
<dbReference type="EMBL" id="JBHUKU010000023">
    <property type="protein sequence ID" value="MFD2464039.1"/>
    <property type="molecule type" value="Genomic_DNA"/>
</dbReference>